<dbReference type="Gene3D" id="3.40.50.720">
    <property type="entry name" value="NAD(P)-binding Rossmann-like Domain"/>
    <property type="match status" value="1"/>
</dbReference>
<dbReference type="PANTHER" id="PTHR21708:SF26">
    <property type="entry name" value="2-DEHYDROPANTOATE 2-REDUCTASE"/>
    <property type="match status" value="1"/>
</dbReference>
<protein>
    <submittedName>
        <fullName evidence="2">2-dehydropantoate 2-reductase</fullName>
    </submittedName>
</protein>
<dbReference type="InterPro" id="IPR013752">
    <property type="entry name" value="KPA_reductase"/>
</dbReference>
<dbReference type="EMBL" id="QSKF01000002">
    <property type="protein sequence ID" value="RHE41439.1"/>
    <property type="molecule type" value="Genomic_DNA"/>
</dbReference>
<evidence type="ECO:0000259" key="1">
    <source>
        <dbReference type="Pfam" id="PF08546"/>
    </source>
</evidence>
<dbReference type="Pfam" id="PF08546">
    <property type="entry name" value="ApbA_C"/>
    <property type="match status" value="1"/>
</dbReference>
<sequence>MKYAIIGAGGTGGCLGFFLEKAGKKTVVIPILNIYGTGGRLQKKLPELTVSDGCIYVSANILEPGVILQHGKILRVVFGARKPEEETEKMREVAKDMASDEMEVVLSENIRRDAMVKFSYVSPIGAAGLYCNAVAADFQREGEQREMFKALIREITALSHAMGIEFEEDLVERNLKILASLSPEATTSMQRDVMEGKRSEMDGLVYEVVRMGREYKVSMPQYEKAAACFREQGIL</sequence>
<dbReference type="AlphaFoldDB" id="A0A414JAH9"/>
<dbReference type="Proteomes" id="UP000283745">
    <property type="component" value="Unassembled WGS sequence"/>
</dbReference>
<dbReference type="SUPFAM" id="SSF48179">
    <property type="entry name" value="6-phosphogluconate dehydrogenase C-terminal domain-like"/>
    <property type="match status" value="1"/>
</dbReference>
<feature type="domain" description="Ketopantoate reductase C-terminal" evidence="1">
    <location>
        <begin position="109"/>
        <end position="230"/>
    </location>
</feature>
<dbReference type="InterPro" id="IPR013328">
    <property type="entry name" value="6PGD_dom2"/>
</dbReference>
<organism evidence="2 3">
    <name type="scientific">Blautia obeum</name>
    <dbReference type="NCBI Taxonomy" id="40520"/>
    <lineage>
        <taxon>Bacteria</taxon>
        <taxon>Bacillati</taxon>
        <taxon>Bacillota</taxon>
        <taxon>Clostridia</taxon>
        <taxon>Lachnospirales</taxon>
        <taxon>Lachnospiraceae</taxon>
        <taxon>Blautia</taxon>
    </lineage>
</organism>
<dbReference type="InterPro" id="IPR051402">
    <property type="entry name" value="KPR-Related"/>
</dbReference>
<reference evidence="2 3" key="1">
    <citation type="submission" date="2018-08" db="EMBL/GenBank/DDBJ databases">
        <title>A genome reference for cultivated species of the human gut microbiota.</title>
        <authorList>
            <person name="Zou Y."/>
            <person name="Xue W."/>
            <person name="Luo G."/>
        </authorList>
    </citation>
    <scope>NUCLEOTIDE SEQUENCE [LARGE SCALE GENOMIC DNA]</scope>
    <source>
        <strain evidence="2 3">AM28-23</strain>
    </source>
</reference>
<comment type="caution">
    <text evidence="2">The sequence shown here is derived from an EMBL/GenBank/DDBJ whole genome shotgun (WGS) entry which is preliminary data.</text>
</comment>
<dbReference type="GO" id="GO:0005737">
    <property type="term" value="C:cytoplasm"/>
    <property type="evidence" value="ECO:0007669"/>
    <property type="project" value="TreeGrafter"/>
</dbReference>
<dbReference type="PANTHER" id="PTHR21708">
    <property type="entry name" value="PROBABLE 2-DEHYDROPANTOATE 2-REDUCTASE"/>
    <property type="match status" value="1"/>
</dbReference>
<dbReference type="InterPro" id="IPR008927">
    <property type="entry name" value="6-PGluconate_DH-like_C_sf"/>
</dbReference>
<evidence type="ECO:0000313" key="2">
    <source>
        <dbReference type="EMBL" id="RHE41439.1"/>
    </source>
</evidence>
<name>A0A414JAH9_9FIRM</name>
<dbReference type="Gene3D" id="1.10.1040.10">
    <property type="entry name" value="N-(1-d-carboxylethyl)-l-norvaline Dehydrogenase, domain 2"/>
    <property type="match status" value="1"/>
</dbReference>
<evidence type="ECO:0000313" key="3">
    <source>
        <dbReference type="Proteomes" id="UP000283745"/>
    </source>
</evidence>
<accession>A0A414JAH9</accession>
<gene>
    <name evidence="2" type="ORF">DW740_03860</name>
</gene>
<dbReference type="RefSeq" id="WP_118050172.1">
    <property type="nucleotide sequence ID" value="NZ_CABJFK010000002.1"/>
</dbReference>
<proteinExistence type="predicted"/>